<keyword evidence="2" id="KW-1185">Reference proteome</keyword>
<dbReference type="Proteomes" id="UP001162992">
    <property type="component" value="Chromosome 11"/>
</dbReference>
<name>A0ACC2C9I5_DIPCM</name>
<dbReference type="EMBL" id="CM055102">
    <property type="protein sequence ID" value="KAJ7538524.1"/>
    <property type="molecule type" value="Genomic_DNA"/>
</dbReference>
<protein>
    <submittedName>
        <fullName evidence="1">Uncharacterized protein</fullName>
    </submittedName>
</protein>
<comment type="caution">
    <text evidence="1">The sequence shown here is derived from an EMBL/GenBank/DDBJ whole genome shotgun (WGS) entry which is preliminary data.</text>
</comment>
<reference evidence="2" key="1">
    <citation type="journal article" date="2024" name="Proc. Natl. Acad. Sci. U.S.A.">
        <title>Extraordinary preservation of gene collinearity over three hundred million years revealed in homosporous lycophytes.</title>
        <authorList>
            <person name="Li C."/>
            <person name="Wickell D."/>
            <person name="Kuo L.Y."/>
            <person name="Chen X."/>
            <person name="Nie B."/>
            <person name="Liao X."/>
            <person name="Peng D."/>
            <person name="Ji J."/>
            <person name="Jenkins J."/>
            <person name="Williams M."/>
            <person name="Shu S."/>
            <person name="Plott C."/>
            <person name="Barry K."/>
            <person name="Rajasekar S."/>
            <person name="Grimwood J."/>
            <person name="Han X."/>
            <person name="Sun S."/>
            <person name="Hou Z."/>
            <person name="He W."/>
            <person name="Dai G."/>
            <person name="Sun C."/>
            <person name="Schmutz J."/>
            <person name="Leebens-Mack J.H."/>
            <person name="Li F.W."/>
            <person name="Wang L."/>
        </authorList>
    </citation>
    <scope>NUCLEOTIDE SEQUENCE [LARGE SCALE GENOMIC DNA]</scope>
    <source>
        <strain evidence="2">cv. PW_Plant_1</strain>
    </source>
</reference>
<gene>
    <name evidence="1" type="ORF">O6H91_11G052800</name>
</gene>
<accession>A0ACC2C9I5</accession>
<proteinExistence type="predicted"/>
<sequence>MAISFPDVGEDVPLLEGHRGTGTASALWTFGNVIISVLGTGVLGLPYAFKVSGWAVTSAAMLFCGYVSYYSMMLLVKCKIELADQEHPTISRSLGDLGNFTHGNIGRTVVDIVQLIAQIGSCISFFIFIGQNMSSIFTGTIQSYVIILSLLPFQVLLTWVRSLPKLAPFSTFATFCNILALALVIKDDVDNGLDFHKVKAYTNFRAMFFCFGVGLYCFEGIPMTFSLEASMRNPRRFGKVLVLAFSLIGLIYITFGYLGCLAYQEKTLDIITLNLPNDWLTIVVKVGLCIALFFTFPVMMIPVYEIFEGWIINWDQNSVLPRPNSQKYLSRGLHGVLVLTIGFVAIWVPEFGAFISVVGSTVCAMLALVLPAFFHMQIFKNNLSILQISVDLLLITCGVIFAIYGTYDALLDMYRSRE</sequence>
<organism evidence="1 2">
    <name type="scientific">Diphasiastrum complanatum</name>
    <name type="common">Issler's clubmoss</name>
    <name type="synonym">Lycopodium complanatum</name>
    <dbReference type="NCBI Taxonomy" id="34168"/>
    <lineage>
        <taxon>Eukaryota</taxon>
        <taxon>Viridiplantae</taxon>
        <taxon>Streptophyta</taxon>
        <taxon>Embryophyta</taxon>
        <taxon>Tracheophyta</taxon>
        <taxon>Lycopodiopsida</taxon>
        <taxon>Lycopodiales</taxon>
        <taxon>Lycopodiaceae</taxon>
        <taxon>Lycopodioideae</taxon>
        <taxon>Diphasiastrum</taxon>
    </lineage>
</organism>
<evidence type="ECO:0000313" key="2">
    <source>
        <dbReference type="Proteomes" id="UP001162992"/>
    </source>
</evidence>
<evidence type="ECO:0000313" key="1">
    <source>
        <dbReference type="EMBL" id="KAJ7538524.1"/>
    </source>
</evidence>